<proteinExistence type="predicted"/>
<name>A0A378N1S0_MANHA</name>
<accession>A0A378N1S0</accession>
<dbReference type="Proteomes" id="UP000254802">
    <property type="component" value="Unassembled WGS sequence"/>
</dbReference>
<gene>
    <name evidence="1" type="ORF">NCTC10638_01063</name>
</gene>
<evidence type="ECO:0000313" key="1">
    <source>
        <dbReference type="EMBL" id="STY59878.1"/>
    </source>
</evidence>
<protein>
    <submittedName>
        <fullName evidence="1">Uncharacterized protein</fullName>
    </submittedName>
</protein>
<dbReference type="EMBL" id="UGPN01000002">
    <property type="protein sequence ID" value="STY59878.1"/>
    <property type="molecule type" value="Genomic_DNA"/>
</dbReference>
<evidence type="ECO:0000313" key="2">
    <source>
        <dbReference type="Proteomes" id="UP000254802"/>
    </source>
</evidence>
<dbReference type="AlphaFoldDB" id="A0A378N1S0"/>
<reference evidence="1 2" key="1">
    <citation type="submission" date="2018-06" db="EMBL/GenBank/DDBJ databases">
        <authorList>
            <consortium name="Pathogen Informatics"/>
            <person name="Doyle S."/>
        </authorList>
    </citation>
    <scope>NUCLEOTIDE SEQUENCE [LARGE SCALE GENOMIC DNA]</scope>
    <source>
        <strain evidence="1 2">NCTC10638</strain>
    </source>
</reference>
<organism evidence="1 2">
    <name type="scientific">Mannheimia haemolytica</name>
    <name type="common">Pasteurella haemolytica</name>
    <dbReference type="NCBI Taxonomy" id="75985"/>
    <lineage>
        <taxon>Bacteria</taxon>
        <taxon>Pseudomonadati</taxon>
        <taxon>Pseudomonadota</taxon>
        <taxon>Gammaproteobacteria</taxon>
        <taxon>Pasteurellales</taxon>
        <taxon>Pasteurellaceae</taxon>
        <taxon>Mannheimia</taxon>
    </lineage>
</organism>
<sequence>MSIKKLLSTTIDQLENIIQVSGESFEKITSDLAEKAKELNSEYNIKCEKLGYAITLFEKNSEIEKRYISLLSDFDMDTSIKGFEKLSLLMNGKNDNARKEAEEHFNELQNGLLEAQDYKKDLDIKIRKLARELYNENIAQLEIEEIKEHLYKIGNLNNDNTKLPCRDRHRRAATEGTQKISDRICGECRKRIKPSRSFV</sequence>